<organism evidence="2 3">
    <name type="scientific">Hibiscus sabdariffa</name>
    <name type="common">roselle</name>
    <dbReference type="NCBI Taxonomy" id="183260"/>
    <lineage>
        <taxon>Eukaryota</taxon>
        <taxon>Viridiplantae</taxon>
        <taxon>Streptophyta</taxon>
        <taxon>Embryophyta</taxon>
        <taxon>Tracheophyta</taxon>
        <taxon>Spermatophyta</taxon>
        <taxon>Magnoliopsida</taxon>
        <taxon>eudicotyledons</taxon>
        <taxon>Gunneridae</taxon>
        <taxon>Pentapetalae</taxon>
        <taxon>rosids</taxon>
        <taxon>malvids</taxon>
        <taxon>Malvales</taxon>
        <taxon>Malvaceae</taxon>
        <taxon>Malvoideae</taxon>
        <taxon>Hibiscus</taxon>
    </lineage>
</organism>
<proteinExistence type="predicted"/>
<dbReference type="Proteomes" id="UP001472677">
    <property type="component" value="Unassembled WGS sequence"/>
</dbReference>
<name>A0ABR2AF62_9ROSI</name>
<evidence type="ECO:0000313" key="2">
    <source>
        <dbReference type="EMBL" id="KAK8491776.1"/>
    </source>
</evidence>
<evidence type="ECO:0000313" key="3">
    <source>
        <dbReference type="Proteomes" id="UP001472677"/>
    </source>
</evidence>
<comment type="caution">
    <text evidence="2">The sequence shown here is derived from an EMBL/GenBank/DDBJ whole genome shotgun (WGS) entry which is preliminary data.</text>
</comment>
<accession>A0ABR2AF62</accession>
<evidence type="ECO:0000256" key="1">
    <source>
        <dbReference type="SAM" id="MobiDB-lite"/>
    </source>
</evidence>
<protein>
    <submittedName>
        <fullName evidence="2">Uncharacterized protein</fullName>
    </submittedName>
</protein>
<gene>
    <name evidence="2" type="ORF">V6N12_003654</name>
</gene>
<reference evidence="2 3" key="1">
    <citation type="journal article" date="2024" name="G3 (Bethesda)">
        <title>Genome assembly of Hibiscus sabdariffa L. provides insights into metabolisms of medicinal natural products.</title>
        <authorList>
            <person name="Kim T."/>
        </authorList>
    </citation>
    <scope>NUCLEOTIDE SEQUENCE [LARGE SCALE GENOMIC DNA]</scope>
    <source>
        <strain evidence="2">TK-2024</strain>
        <tissue evidence="2">Old leaves</tissue>
    </source>
</reference>
<keyword evidence="3" id="KW-1185">Reference proteome</keyword>
<sequence length="122" mass="14127">MFHNVGSTTQHLVPRWLEPLHDPSTAYCTEALHHNVENSSGERKLPCQEKTKLHNWVDAQAMPWIPTPTHLEGAPCTNNTHDGQRYDVKEQESDYEFNNPSSPERPRPKLTKLEKWSWRGSL</sequence>
<dbReference type="EMBL" id="JBBPBM010000754">
    <property type="protein sequence ID" value="KAK8491776.1"/>
    <property type="molecule type" value="Genomic_DNA"/>
</dbReference>
<feature type="region of interest" description="Disordered" evidence="1">
    <location>
        <begin position="89"/>
        <end position="111"/>
    </location>
</feature>